<dbReference type="Pfam" id="PF00501">
    <property type="entry name" value="AMP-binding"/>
    <property type="match status" value="1"/>
</dbReference>
<keyword evidence="15" id="KW-0576">Peroxisome</keyword>
<keyword evidence="5" id="KW-0813">Transport</keyword>
<dbReference type="GO" id="GO:0004467">
    <property type="term" value="F:long-chain fatty acid-CoA ligase activity"/>
    <property type="evidence" value="ECO:0007669"/>
    <property type="project" value="TreeGrafter"/>
</dbReference>
<evidence type="ECO:0000256" key="4">
    <source>
        <dbReference type="ARBA" id="ARBA00006432"/>
    </source>
</evidence>
<evidence type="ECO:0000256" key="19">
    <source>
        <dbReference type="ARBA" id="ARBA00078285"/>
    </source>
</evidence>
<comment type="caution">
    <text evidence="22">The sequence shown here is derived from an EMBL/GenBank/DDBJ whole genome shotgun (WGS) entry which is preliminary data.</text>
</comment>
<proteinExistence type="inferred from homology"/>
<keyword evidence="9" id="KW-0812">Transmembrane</keyword>
<evidence type="ECO:0000256" key="10">
    <source>
        <dbReference type="ARBA" id="ARBA00022741"/>
    </source>
</evidence>
<dbReference type="InterPro" id="IPR045851">
    <property type="entry name" value="AMP-bd_C_sf"/>
</dbReference>
<evidence type="ECO:0000256" key="12">
    <source>
        <dbReference type="ARBA" id="ARBA00022989"/>
    </source>
</evidence>
<dbReference type="InterPro" id="IPR042099">
    <property type="entry name" value="ANL_N_sf"/>
</dbReference>
<dbReference type="InterPro" id="IPR020845">
    <property type="entry name" value="AMP-binding_CS"/>
</dbReference>
<dbReference type="InterPro" id="IPR025110">
    <property type="entry name" value="AMP-bd_C"/>
</dbReference>
<evidence type="ECO:0000256" key="15">
    <source>
        <dbReference type="ARBA" id="ARBA00023140"/>
    </source>
</evidence>
<comment type="similarity">
    <text evidence="4">Belongs to the ATP-dependent AMP-binding enzyme family.</text>
</comment>
<dbReference type="GO" id="GO:0005778">
    <property type="term" value="C:peroxisomal membrane"/>
    <property type="evidence" value="ECO:0007669"/>
    <property type="project" value="UniProtKB-SubCell"/>
</dbReference>
<dbReference type="GO" id="GO:0005324">
    <property type="term" value="F:long-chain fatty acid transmembrane transporter activity"/>
    <property type="evidence" value="ECO:0007669"/>
    <property type="project" value="TreeGrafter"/>
</dbReference>
<keyword evidence="7" id="KW-0436">Ligase</keyword>
<dbReference type="AlphaFoldDB" id="A0AAN7W783"/>
<comment type="subcellular location">
    <subcellularLocation>
        <location evidence="3">Cell membrane</location>
        <topology evidence="3">Multi-pass membrane protein</topology>
    </subcellularLocation>
    <subcellularLocation>
        <location evidence="1">Lipid droplet</location>
    </subcellularLocation>
    <subcellularLocation>
        <location evidence="2">Peroxisome membrane</location>
        <topology evidence="2">Multi-pass membrane protein</topology>
    </subcellularLocation>
</comment>
<keyword evidence="12" id="KW-1133">Transmembrane helix</keyword>
<evidence type="ECO:0000256" key="8">
    <source>
        <dbReference type="ARBA" id="ARBA00022677"/>
    </source>
</evidence>
<comment type="catalytic activity">
    <reaction evidence="16">
        <text>a very long-chain fatty acid + ATP + CoA = a very long-chain fatty acyl-CoA + AMP + diphosphate</text>
        <dbReference type="Rhea" id="RHEA:54536"/>
        <dbReference type="ChEBI" id="CHEBI:30616"/>
        <dbReference type="ChEBI" id="CHEBI:33019"/>
        <dbReference type="ChEBI" id="CHEBI:57287"/>
        <dbReference type="ChEBI" id="CHEBI:58950"/>
        <dbReference type="ChEBI" id="CHEBI:138261"/>
        <dbReference type="ChEBI" id="CHEBI:456215"/>
    </reaction>
</comment>
<keyword evidence="6" id="KW-1003">Cell membrane</keyword>
<keyword evidence="11" id="KW-0067">ATP-binding</keyword>
<evidence type="ECO:0000256" key="14">
    <source>
        <dbReference type="ARBA" id="ARBA00023136"/>
    </source>
</evidence>
<evidence type="ECO:0000256" key="18">
    <source>
        <dbReference type="ARBA" id="ARBA00068795"/>
    </source>
</evidence>
<evidence type="ECO:0000313" key="23">
    <source>
        <dbReference type="Proteomes" id="UP001310594"/>
    </source>
</evidence>
<dbReference type="PROSITE" id="PS00455">
    <property type="entry name" value="AMP_BINDING"/>
    <property type="match status" value="1"/>
</dbReference>
<evidence type="ECO:0000256" key="7">
    <source>
        <dbReference type="ARBA" id="ARBA00022598"/>
    </source>
</evidence>
<dbReference type="Gene3D" id="3.40.50.12780">
    <property type="entry name" value="N-terminal domain of ligase-like"/>
    <property type="match status" value="1"/>
</dbReference>
<feature type="domain" description="AMP-binding enzyme C-terminal" evidence="21">
    <location>
        <begin position="522"/>
        <end position="600"/>
    </location>
</feature>
<protein>
    <recommendedName>
        <fullName evidence="18">Very long-chain fatty acid transport protein</fullName>
    </recommendedName>
    <alternativeName>
        <fullName evidence="19">Very-long-chain acyl-CoA synthetase</fullName>
    </alternativeName>
</protein>
<dbReference type="GO" id="GO:0005811">
    <property type="term" value="C:lipid droplet"/>
    <property type="evidence" value="ECO:0007669"/>
    <property type="project" value="UniProtKB-SubCell"/>
</dbReference>
<dbReference type="FunFam" id="3.30.300.30:FF:000002">
    <property type="entry name" value="Long-chain fatty acid transport protein 1"/>
    <property type="match status" value="1"/>
</dbReference>
<evidence type="ECO:0000256" key="5">
    <source>
        <dbReference type="ARBA" id="ARBA00022448"/>
    </source>
</evidence>
<evidence type="ECO:0000313" key="22">
    <source>
        <dbReference type="EMBL" id="KAK5701492.1"/>
    </source>
</evidence>
<dbReference type="PANTHER" id="PTHR43107:SF15">
    <property type="entry name" value="FATTY ACID TRANSPORT PROTEIN 3, ISOFORM A"/>
    <property type="match status" value="1"/>
</dbReference>
<evidence type="ECO:0000256" key="6">
    <source>
        <dbReference type="ARBA" id="ARBA00022475"/>
    </source>
</evidence>
<evidence type="ECO:0000259" key="21">
    <source>
        <dbReference type="Pfam" id="PF13193"/>
    </source>
</evidence>
<accession>A0AAN7W783</accession>
<evidence type="ECO:0000259" key="20">
    <source>
        <dbReference type="Pfam" id="PF00501"/>
    </source>
</evidence>
<dbReference type="SUPFAM" id="SSF56801">
    <property type="entry name" value="Acetyl-CoA synthetase-like"/>
    <property type="match status" value="1"/>
</dbReference>
<evidence type="ECO:0000256" key="1">
    <source>
        <dbReference type="ARBA" id="ARBA00004502"/>
    </source>
</evidence>
<organism evidence="22 23">
    <name type="scientific">Elasticomyces elasticus</name>
    <dbReference type="NCBI Taxonomy" id="574655"/>
    <lineage>
        <taxon>Eukaryota</taxon>
        <taxon>Fungi</taxon>
        <taxon>Dikarya</taxon>
        <taxon>Ascomycota</taxon>
        <taxon>Pezizomycotina</taxon>
        <taxon>Dothideomycetes</taxon>
        <taxon>Dothideomycetidae</taxon>
        <taxon>Mycosphaerellales</taxon>
        <taxon>Teratosphaeriaceae</taxon>
        <taxon>Elasticomyces</taxon>
    </lineage>
</organism>
<dbReference type="Pfam" id="PF13193">
    <property type="entry name" value="AMP-binding_C"/>
    <property type="match status" value="1"/>
</dbReference>
<reference evidence="22" key="1">
    <citation type="submission" date="2023-08" db="EMBL/GenBank/DDBJ databases">
        <title>Black Yeasts Isolated from many extreme environments.</title>
        <authorList>
            <person name="Coleine C."/>
            <person name="Stajich J.E."/>
            <person name="Selbmann L."/>
        </authorList>
    </citation>
    <scope>NUCLEOTIDE SEQUENCE</scope>
    <source>
        <strain evidence="22">CCFEE 5810</strain>
    </source>
</reference>
<evidence type="ECO:0000256" key="2">
    <source>
        <dbReference type="ARBA" id="ARBA00004585"/>
    </source>
</evidence>
<feature type="domain" description="AMP-dependent synthetase/ligase" evidence="20">
    <location>
        <begin position="82"/>
        <end position="391"/>
    </location>
</feature>
<evidence type="ECO:0000256" key="13">
    <source>
        <dbReference type="ARBA" id="ARBA00023055"/>
    </source>
</evidence>
<evidence type="ECO:0000256" key="9">
    <source>
        <dbReference type="ARBA" id="ARBA00022692"/>
    </source>
</evidence>
<evidence type="ECO:0000256" key="3">
    <source>
        <dbReference type="ARBA" id="ARBA00004651"/>
    </source>
</evidence>
<keyword evidence="8" id="KW-0551">Lipid droplet</keyword>
<evidence type="ECO:0000256" key="17">
    <source>
        <dbReference type="ARBA" id="ARBA00060276"/>
    </source>
</evidence>
<sequence>MAPSALRALTDIPRTVALPAAAASLAYVNAKYGVSQDLWTISLLISYARHNAKQEKSDRVNGFYTFEKWATDPKTCNRTFLVTPRDPAAEKPRPQMEWTYAESYEVVLKYARWLKEEHGVQKNEIVAMDFTNKEQFVWIWFALWSLGAKPAFINSNLRNNAFVHCVRVSTARLLIVDPLVREVLNEDSKTELSADGRGRGVDAFVLDDDIEQSILSGPVYRASDSDRAGQKLKDTAILIYTSGTTGLPKAAKVNWGKTYAGTYVFPKQLGFTAEDRYFTAMPLYHTSASVLGVLQPLGVGCSIVIAPKFSPKTYMRMVTESKATVMQYIGEACRYLVVAPKTEWDRKHKLRLAFGNGMRPDVWQPFKDRFGIPDVCEFYGATEGPASSWVYERNGFVRGAIGKFGSVFRLLFGGALVLVKHDHNTDMPYRDPVTNFCVKAKTDEPGELLNLLDANAIDEKFFGYFGNDKASTGKILRNVFKTGDAYYRTGDLQRTDSDGRWWFVDRVGDTFRWKSENVSTAEVSEALGSHPAVGEANVYGVQLPNHDGRAGCAAISLKDGRVMDTALRIELAEHVRKRLPKYAVPVFLREMKEVLEVTGTMKHQKVALRNAGVAPDKVGNDVLYWLPPGAQGYEEFGEKQWATIEGGQAKL</sequence>
<dbReference type="Proteomes" id="UP001310594">
    <property type="component" value="Unassembled WGS sequence"/>
</dbReference>
<dbReference type="GO" id="GO:0009898">
    <property type="term" value="C:cytoplasmic side of plasma membrane"/>
    <property type="evidence" value="ECO:0007669"/>
    <property type="project" value="TreeGrafter"/>
</dbReference>
<keyword evidence="13" id="KW-0445">Lipid transport</keyword>
<keyword evidence="10" id="KW-0547">Nucleotide-binding</keyword>
<dbReference type="GO" id="GO:0005524">
    <property type="term" value="F:ATP binding"/>
    <property type="evidence" value="ECO:0007669"/>
    <property type="project" value="UniProtKB-KW"/>
</dbReference>
<dbReference type="PANTHER" id="PTHR43107">
    <property type="entry name" value="LONG-CHAIN FATTY ACID TRANSPORT PROTEIN"/>
    <property type="match status" value="1"/>
</dbReference>
<dbReference type="Gene3D" id="3.30.300.30">
    <property type="match status" value="1"/>
</dbReference>
<name>A0AAN7W783_9PEZI</name>
<gene>
    <name evidence="22" type="primary">FAT1_1</name>
    <name evidence="22" type="ORF">LTR97_004307</name>
</gene>
<dbReference type="FunFam" id="3.40.50.12780:FF:000019">
    <property type="entry name" value="Long-chain fatty acid transporter"/>
    <property type="match status" value="1"/>
</dbReference>
<keyword evidence="14" id="KW-0472">Membrane</keyword>
<evidence type="ECO:0000256" key="11">
    <source>
        <dbReference type="ARBA" id="ARBA00022840"/>
    </source>
</evidence>
<evidence type="ECO:0000256" key="16">
    <source>
        <dbReference type="ARBA" id="ARBA00051585"/>
    </source>
</evidence>
<dbReference type="InterPro" id="IPR000873">
    <property type="entry name" value="AMP-dep_synth/lig_dom"/>
</dbReference>
<dbReference type="GO" id="GO:0044539">
    <property type="term" value="P:long-chain fatty acid import into cell"/>
    <property type="evidence" value="ECO:0007669"/>
    <property type="project" value="TreeGrafter"/>
</dbReference>
<dbReference type="EMBL" id="JAVRQU010000006">
    <property type="protein sequence ID" value="KAK5701492.1"/>
    <property type="molecule type" value="Genomic_DNA"/>
</dbReference>
<comment type="function">
    <text evidence="17">Acyl-CoA synthetase required for both the import of long chain fatty acids (LCFAs) (C14-C18) and the activation very long chain fatty acids (VLCFAs) (C20-C26) by esterification of the fatty acids into metabolically active CoA-thioesters for subsequent degradation or incorporation into phospholipids. The transport and fatty acyl-CoA synthetase activities are genetically separable and are thus independent activities. Esterifies VLCFAs in the peroxisome matrix. The VLCFAs are actively transported into peroxisomes by a PXA1-PXA2 heterodimeric transporter in the peroxisomal membrane.</text>
</comment>